<proteinExistence type="predicted"/>
<keyword evidence="2" id="KW-1185">Reference proteome</keyword>
<evidence type="ECO:0000313" key="2">
    <source>
        <dbReference type="Proteomes" id="UP000828048"/>
    </source>
</evidence>
<sequence>MHTLFVDYLPEDVGILWFRNFFSNFGSVKDSVIPMKRSRISGCNFGFIRYEFEEEAQRAIVKANGLWIDNRRLVVKIANYDKKKEPRKDCSVNSMTRVEEEEGSFRKVESSKFHAVDESMSVHKDQLSEVPKEAQSFENDTEDDPKFTQDLESFVEDSMGLQSLFLETHVVESMEKRKHDKLLDVNSVDASSIDKADSGGSDYEDEDVVPPSLSKCVDAPPRPDLHLNDKVGNDHVNNKEGAFSKGGLSELSHPSKMEEDSSSWSGCEFAPATPERVMDEASRIRSVQAKRVAVICRRRSEDTIAMRRAAGAGSGEFTTDAA</sequence>
<evidence type="ECO:0000313" key="1">
    <source>
        <dbReference type="EMBL" id="KAH7865570.1"/>
    </source>
</evidence>
<gene>
    <name evidence="1" type="ORF">Vadar_008413</name>
</gene>
<organism evidence="1 2">
    <name type="scientific">Vaccinium darrowii</name>
    <dbReference type="NCBI Taxonomy" id="229202"/>
    <lineage>
        <taxon>Eukaryota</taxon>
        <taxon>Viridiplantae</taxon>
        <taxon>Streptophyta</taxon>
        <taxon>Embryophyta</taxon>
        <taxon>Tracheophyta</taxon>
        <taxon>Spermatophyta</taxon>
        <taxon>Magnoliopsida</taxon>
        <taxon>eudicotyledons</taxon>
        <taxon>Gunneridae</taxon>
        <taxon>Pentapetalae</taxon>
        <taxon>asterids</taxon>
        <taxon>Ericales</taxon>
        <taxon>Ericaceae</taxon>
        <taxon>Vaccinioideae</taxon>
        <taxon>Vaccinieae</taxon>
        <taxon>Vaccinium</taxon>
    </lineage>
</organism>
<comment type="caution">
    <text evidence="1">The sequence shown here is derived from an EMBL/GenBank/DDBJ whole genome shotgun (WGS) entry which is preliminary data.</text>
</comment>
<accession>A0ACB7ZJ61</accession>
<name>A0ACB7ZJ61_9ERIC</name>
<reference evidence="1 2" key="1">
    <citation type="journal article" date="2021" name="Hortic Res">
        <title>High-quality reference genome and annotation aids understanding of berry development for evergreen blueberry (Vaccinium darrowii).</title>
        <authorList>
            <person name="Yu J."/>
            <person name="Hulse-Kemp A.M."/>
            <person name="Babiker E."/>
            <person name="Staton M."/>
        </authorList>
    </citation>
    <scope>NUCLEOTIDE SEQUENCE [LARGE SCALE GENOMIC DNA]</scope>
    <source>
        <strain evidence="2">cv. NJ 8807/NJ 8810</strain>
        <tissue evidence="1">Young leaf</tissue>
    </source>
</reference>
<dbReference type="EMBL" id="CM037159">
    <property type="protein sequence ID" value="KAH7865570.1"/>
    <property type="molecule type" value="Genomic_DNA"/>
</dbReference>
<dbReference type="Proteomes" id="UP000828048">
    <property type="component" value="Chromosome 9"/>
</dbReference>
<protein>
    <submittedName>
        <fullName evidence="1">Uncharacterized protein</fullName>
    </submittedName>
</protein>